<dbReference type="RefSeq" id="XP_008081052.1">
    <property type="nucleotide sequence ID" value="XM_008082861.1"/>
</dbReference>
<reference evidence="2 3" key="1">
    <citation type="journal article" date="2013" name="BMC Genomics">
        <title>Genomics-driven discovery of the pneumocandin biosynthetic gene cluster in the fungus Glarea lozoyensis.</title>
        <authorList>
            <person name="Chen L."/>
            <person name="Yue Q."/>
            <person name="Zhang X."/>
            <person name="Xiang M."/>
            <person name="Wang C."/>
            <person name="Li S."/>
            <person name="Che Y."/>
            <person name="Ortiz-Lopez F.J."/>
            <person name="Bills G.F."/>
            <person name="Liu X."/>
            <person name="An Z."/>
        </authorList>
    </citation>
    <scope>NUCLEOTIDE SEQUENCE [LARGE SCALE GENOMIC DNA]</scope>
    <source>
        <strain evidence="3">ATCC 20868 / MF5171</strain>
    </source>
</reference>
<name>S3D0D9_GLAL2</name>
<dbReference type="GeneID" id="19471120"/>
<dbReference type="OrthoDB" id="5429909at2759"/>
<protein>
    <submittedName>
        <fullName evidence="2">Uncharacterized protein</fullName>
    </submittedName>
</protein>
<dbReference type="EMBL" id="KE145360">
    <property type="protein sequence ID" value="EPE31997.1"/>
    <property type="molecule type" value="Genomic_DNA"/>
</dbReference>
<keyword evidence="3" id="KW-1185">Reference proteome</keyword>
<dbReference type="eggNOG" id="ENOG502S5ZR">
    <property type="taxonomic scope" value="Eukaryota"/>
</dbReference>
<sequence length="296" mass="32740">MYGDPEFFILKPTTWLDVDKWETKILGSFVKEYPSPTNGYVWESGHPSTEEYVKPKSLFETHNTADTLDGEFNDFVLDANSSSKKGASATLKSVLNVSFNGETEQVSHLEGKFLRYKRLTQLQEYFDKAKKDPNVVARVPNWIKSGLKIDVCVVTGMMICEDVEVVWEESKVVELEAKGEIPVAAIARAAAGLPSVDPTGDAGNAALEASSKKSVGKAFRAKSGQKKIFALQLRTVTKGKMLNLIKRNELRLGNDGPSAEQGRKFGVDEESMGDSLDDNELFMDLTDLDAEEKKDD</sequence>
<gene>
    <name evidence="2" type="ORF">GLAREA_12079</name>
</gene>
<feature type="region of interest" description="Disordered" evidence="1">
    <location>
        <begin position="252"/>
        <end position="278"/>
    </location>
</feature>
<feature type="compositionally biased region" description="Acidic residues" evidence="1">
    <location>
        <begin position="268"/>
        <end position="278"/>
    </location>
</feature>
<dbReference type="Proteomes" id="UP000016922">
    <property type="component" value="Unassembled WGS sequence"/>
</dbReference>
<proteinExistence type="predicted"/>
<accession>S3D0D9</accession>
<dbReference type="KEGG" id="glz:GLAREA_12079"/>
<evidence type="ECO:0000313" key="2">
    <source>
        <dbReference type="EMBL" id="EPE31997.1"/>
    </source>
</evidence>
<organism evidence="2 3">
    <name type="scientific">Glarea lozoyensis (strain ATCC 20868 / MF5171)</name>
    <dbReference type="NCBI Taxonomy" id="1116229"/>
    <lineage>
        <taxon>Eukaryota</taxon>
        <taxon>Fungi</taxon>
        <taxon>Dikarya</taxon>
        <taxon>Ascomycota</taxon>
        <taxon>Pezizomycotina</taxon>
        <taxon>Leotiomycetes</taxon>
        <taxon>Helotiales</taxon>
        <taxon>Helotiaceae</taxon>
        <taxon>Glarea</taxon>
    </lineage>
</organism>
<evidence type="ECO:0000256" key="1">
    <source>
        <dbReference type="SAM" id="MobiDB-lite"/>
    </source>
</evidence>
<dbReference type="AlphaFoldDB" id="S3D0D9"/>
<evidence type="ECO:0000313" key="3">
    <source>
        <dbReference type="Proteomes" id="UP000016922"/>
    </source>
</evidence>
<dbReference type="HOGENOM" id="CLU_940253_0_0_1"/>